<feature type="compositionally biased region" description="Gly residues" evidence="1">
    <location>
        <begin position="372"/>
        <end position="382"/>
    </location>
</feature>
<dbReference type="OrthoDB" id="9952277at2"/>
<keyword evidence="3" id="KW-1185">Reference proteome</keyword>
<dbReference type="EMBL" id="CP001804">
    <property type="protein sequence ID" value="ACY17176.1"/>
    <property type="molecule type" value="Genomic_DNA"/>
</dbReference>
<evidence type="ECO:0000313" key="3">
    <source>
        <dbReference type="Proteomes" id="UP000001880"/>
    </source>
</evidence>
<accession>D0LRE8</accession>
<dbReference type="eggNOG" id="COG0265">
    <property type="taxonomic scope" value="Bacteria"/>
</dbReference>
<evidence type="ECO:0000313" key="2">
    <source>
        <dbReference type="EMBL" id="ACY17176.1"/>
    </source>
</evidence>
<reference evidence="2 3" key="1">
    <citation type="journal article" date="2010" name="Stand. Genomic Sci.">
        <title>Complete genome sequence of Haliangium ochraceum type strain (SMP-2).</title>
        <authorList>
            <consortium name="US DOE Joint Genome Institute (JGI-PGF)"/>
            <person name="Ivanova N."/>
            <person name="Daum C."/>
            <person name="Lang E."/>
            <person name="Abt B."/>
            <person name="Kopitz M."/>
            <person name="Saunders E."/>
            <person name="Lapidus A."/>
            <person name="Lucas S."/>
            <person name="Glavina Del Rio T."/>
            <person name="Nolan M."/>
            <person name="Tice H."/>
            <person name="Copeland A."/>
            <person name="Cheng J.F."/>
            <person name="Chen F."/>
            <person name="Bruce D."/>
            <person name="Goodwin L."/>
            <person name="Pitluck S."/>
            <person name="Mavromatis K."/>
            <person name="Pati A."/>
            <person name="Mikhailova N."/>
            <person name="Chen A."/>
            <person name="Palaniappan K."/>
            <person name="Land M."/>
            <person name="Hauser L."/>
            <person name="Chang Y.J."/>
            <person name="Jeffries C.D."/>
            <person name="Detter J.C."/>
            <person name="Brettin T."/>
            <person name="Rohde M."/>
            <person name="Goker M."/>
            <person name="Bristow J."/>
            <person name="Markowitz V."/>
            <person name="Eisen J.A."/>
            <person name="Hugenholtz P."/>
            <person name="Kyrpides N.C."/>
            <person name="Klenk H.P."/>
        </authorList>
    </citation>
    <scope>NUCLEOTIDE SEQUENCE [LARGE SCALE GENOMIC DNA]</scope>
    <source>
        <strain evidence="3">DSM 14365 / CIP 107738 / JCM 11303 / AJ 13395 / SMP-2</strain>
    </source>
</reference>
<dbReference type="AlphaFoldDB" id="D0LRE8"/>
<proteinExistence type="predicted"/>
<protein>
    <submittedName>
        <fullName evidence="2">Uncharacterized protein</fullName>
    </submittedName>
</protein>
<feature type="region of interest" description="Disordered" evidence="1">
    <location>
        <begin position="366"/>
        <end position="389"/>
    </location>
</feature>
<name>D0LRE8_HALO1</name>
<organism evidence="2 3">
    <name type="scientific">Haliangium ochraceum (strain DSM 14365 / JCM 11303 / SMP-2)</name>
    <dbReference type="NCBI Taxonomy" id="502025"/>
    <lineage>
        <taxon>Bacteria</taxon>
        <taxon>Pseudomonadati</taxon>
        <taxon>Myxococcota</taxon>
        <taxon>Polyangia</taxon>
        <taxon>Haliangiales</taxon>
        <taxon>Kofleriaceae</taxon>
        <taxon>Haliangium</taxon>
    </lineage>
</organism>
<dbReference type="SUPFAM" id="SSF50494">
    <property type="entry name" value="Trypsin-like serine proteases"/>
    <property type="match status" value="1"/>
</dbReference>
<dbReference type="InterPro" id="IPR043504">
    <property type="entry name" value="Peptidase_S1_PA_chymotrypsin"/>
</dbReference>
<dbReference type="InterPro" id="IPR009003">
    <property type="entry name" value="Peptidase_S1_PA"/>
</dbReference>
<dbReference type="HOGENOM" id="CLU_709338_0_0_7"/>
<dbReference type="STRING" id="502025.Hoch_4685"/>
<gene>
    <name evidence="2" type="ordered locus">Hoch_4685</name>
</gene>
<sequence>MSGRTWSTLLAELLQRRRARALARARRRVRRARFALARASDPRSAPAVVYAGAAARARHLLADDAAALAHMPGVLGAGLGPRQRGGEEFDELCVQVFVREKLAESELLRRGLTPLPARLGRRRGLAVDVVELGHFERLAALGDSIGIERPRARGGATKGTLGALAEDRWTRATVGLTAMHVVADAEPAPAQAEVFMPSPRDGGALRLLGTVSGGSLRGTDIAKIALCEPDRCHPLVPGLGRVRGWRPVSWPGDRGASVYMAGASSTCVRGRLRAAGVSLRSERLDSVLLVDIPSAAGDSGAALLDSEQLVLGFLVGRFRGPGGELAVFTPAQRALHAVACDIPTAAPSASAGPLVASSTSRPAFGFGRDNGRGFGRTSGRGRGVLSRHR</sequence>
<dbReference type="RefSeq" id="WP_012829774.1">
    <property type="nucleotide sequence ID" value="NC_013440.1"/>
</dbReference>
<dbReference type="Proteomes" id="UP000001880">
    <property type="component" value="Chromosome"/>
</dbReference>
<evidence type="ECO:0000256" key="1">
    <source>
        <dbReference type="SAM" id="MobiDB-lite"/>
    </source>
</evidence>
<dbReference type="Gene3D" id="2.40.10.10">
    <property type="entry name" value="Trypsin-like serine proteases"/>
    <property type="match status" value="2"/>
</dbReference>
<dbReference type="KEGG" id="hoh:Hoch_4685"/>